<accession>A0A0L0GBI3</accession>
<name>A0A0L0GBI3_9EUKA</name>
<dbReference type="GeneID" id="25902718"/>
<evidence type="ECO:0000313" key="1">
    <source>
        <dbReference type="EMBL" id="KNC85593.1"/>
    </source>
</evidence>
<feature type="non-terminal residue" evidence="1">
    <location>
        <position position="1"/>
    </location>
</feature>
<keyword evidence="2" id="KW-1185">Reference proteome</keyword>
<reference evidence="1 2" key="1">
    <citation type="submission" date="2011-02" db="EMBL/GenBank/DDBJ databases">
        <title>The Genome Sequence of Sphaeroforma arctica JP610.</title>
        <authorList>
            <consortium name="The Broad Institute Genome Sequencing Platform"/>
            <person name="Russ C."/>
            <person name="Cuomo C."/>
            <person name="Young S.K."/>
            <person name="Zeng Q."/>
            <person name="Gargeya S."/>
            <person name="Alvarado L."/>
            <person name="Berlin A."/>
            <person name="Chapman S.B."/>
            <person name="Chen Z."/>
            <person name="Freedman E."/>
            <person name="Gellesch M."/>
            <person name="Goldberg J."/>
            <person name="Griggs A."/>
            <person name="Gujja S."/>
            <person name="Heilman E."/>
            <person name="Heiman D."/>
            <person name="Howarth C."/>
            <person name="Mehta T."/>
            <person name="Neiman D."/>
            <person name="Pearson M."/>
            <person name="Roberts A."/>
            <person name="Saif S."/>
            <person name="Shea T."/>
            <person name="Shenoy N."/>
            <person name="Sisk P."/>
            <person name="Stolte C."/>
            <person name="Sykes S."/>
            <person name="White J."/>
            <person name="Yandava C."/>
            <person name="Burger G."/>
            <person name="Gray M.W."/>
            <person name="Holland P.W.H."/>
            <person name="King N."/>
            <person name="Lang F.B.F."/>
            <person name="Roger A.J."/>
            <person name="Ruiz-Trillo I."/>
            <person name="Haas B."/>
            <person name="Nusbaum C."/>
            <person name="Birren B."/>
        </authorList>
    </citation>
    <scope>NUCLEOTIDE SEQUENCE [LARGE SCALE GENOMIC DNA]</scope>
    <source>
        <strain evidence="1 2">JP610</strain>
    </source>
</reference>
<sequence length="86" mass="9840">NPGPDDHPTLRRKSGLSFLKKSISYYMPRLAIDWDPVDMKGNPTRSKDVNDLLKTIERAQLRGEGKADAAKRPIEYDEFRQILAIN</sequence>
<dbReference type="EMBL" id="KQ241693">
    <property type="protein sequence ID" value="KNC85593.1"/>
    <property type="molecule type" value="Genomic_DNA"/>
</dbReference>
<gene>
    <name evidence="1" type="ORF">SARC_02214</name>
</gene>
<dbReference type="AlphaFoldDB" id="A0A0L0GBI3"/>
<evidence type="ECO:0000313" key="2">
    <source>
        <dbReference type="Proteomes" id="UP000054560"/>
    </source>
</evidence>
<dbReference type="RefSeq" id="XP_014159495.1">
    <property type="nucleotide sequence ID" value="XM_014304020.1"/>
</dbReference>
<dbReference type="Proteomes" id="UP000054560">
    <property type="component" value="Unassembled WGS sequence"/>
</dbReference>
<organism evidence="1 2">
    <name type="scientific">Sphaeroforma arctica JP610</name>
    <dbReference type="NCBI Taxonomy" id="667725"/>
    <lineage>
        <taxon>Eukaryota</taxon>
        <taxon>Ichthyosporea</taxon>
        <taxon>Ichthyophonida</taxon>
        <taxon>Sphaeroforma</taxon>
    </lineage>
</organism>
<dbReference type="OrthoDB" id="101988at2759"/>
<protein>
    <submittedName>
        <fullName evidence="1">Uncharacterized protein</fullName>
    </submittedName>
</protein>
<proteinExistence type="predicted"/>